<dbReference type="HOGENOM" id="CLU_847142_0_0_12"/>
<dbReference type="GO" id="GO:0016020">
    <property type="term" value="C:membrane"/>
    <property type="evidence" value="ECO:0007669"/>
    <property type="project" value="UniProtKB-SubCell"/>
</dbReference>
<dbReference type="Pfam" id="PF10502">
    <property type="entry name" value="Peptidase_S26"/>
    <property type="match status" value="1"/>
</dbReference>
<evidence type="ECO:0000256" key="4">
    <source>
        <dbReference type="RuleBase" id="RU362042"/>
    </source>
</evidence>
<dbReference type="Gene3D" id="2.10.109.10">
    <property type="entry name" value="Umud Fragment, subunit A"/>
    <property type="match status" value="1"/>
</dbReference>
<dbReference type="NCBIfam" id="TIGR02227">
    <property type="entry name" value="sigpep_I_bact"/>
    <property type="match status" value="1"/>
</dbReference>
<dbReference type="PRINTS" id="PR00727">
    <property type="entry name" value="LEADERPTASE"/>
</dbReference>
<dbReference type="PANTHER" id="PTHR43390">
    <property type="entry name" value="SIGNAL PEPTIDASE I"/>
    <property type="match status" value="1"/>
</dbReference>
<evidence type="ECO:0000313" key="6">
    <source>
        <dbReference type="EMBL" id="AEF84469.1"/>
    </source>
</evidence>
<dbReference type="PANTHER" id="PTHR43390:SF1">
    <property type="entry name" value="CHLOROPLAST PROCESSING PEPTIDASE"/>
    <property type="match status" value="1"/>
</dbReference>
<evidence type="ECO:0000256" key="3">
    <source>
        <dbReference type="PIRSR" id="PIRSR600223-1"/>
    </source>
</evidence>
<dbReference type="InterPro" id="IPR000223">
    <property type="entry name" value="Pept_S26A_signal_pept_1"/>
</dbReference>
<evidence type="ECO:0000259" key="5">
    <source>
        <dbReference type="Pfam" id="PF10502"/>
    </source>
</evidence>
<dbReference type="Proteomes" id="UP000009223">
    <property type="component" value="Chromosome"/>
</dbReference>
<dbReference type="STRING" id="545694.TREPR_2488"/>
<reference evidence="6 7" key="2">
    <citation type="journal article" date="2011" name="ISME J.">
        <title>RNA-seq reveals cooperative metabolic interactions between two termite-gut spirochete species in co-culture.</title>
        <authorList>
            <person name="Rosenthal A.Z."/>
            <person name="Matson E.G."/>
            <person name="Eldar A."/>
            <person name="Leadbetter J.R."/>
        </authorList>
    </citation>
    <scope>NUCLEOTIDE SEQUENCE [LARGE SCALE GENOMIC DNA]</scope>
    <source>
        <strain evidence="7">ATCC BAA-887 / DSM 12427 / ZAS-2</strain>
    </source>
</reference>
<dbReference type="KEGG" id="tpi:TREPR_2488"/>
<comment type="similarity">
    <text evidence="1 4">Belongs to the peptidase S26 family.</text>
</comment>
<gene>
    <name evidence="6" type="primary">lepB_1</name>
    <name evidence="6" type="ordered locus">TREPR_2488</name>
</gene>
<comment type="subcellular location">
    <subcellularLocation>
        <location evidence="4">Membrane</location>
        <topology evidence="4">Single-pass type II membrane protein</topology>
    </subcellularLocation>
</comment>
<accession>F5YH17</accession>
<dbReference type="GO" id="GO:0009003">
    <property type="term" value="F:signal peptidase activity"/>
    <property type="evidence" value="ECO:0007669"/>
    <property type="project" value="UniProtKB-EC"/>
</dbReference>
<dbReference type="InterPro" id="IPR036286">
    <property type="entry name" value="LexA/Signal_pep-like_sf"/>
</dbReference>
<organism evidence="6 7">
    <name type="scientific">Treponema primitia (strain ATCC BAA-887 / DSM 12427 / ZAS-2)</name>
    <dbReference type="NCBI Taxonomy" id="545694"/>
    <lineage>
        <taxon>Bacteria</taxon>
        <taxon>Pseudomonadati</taxon>
        <taxon>Spirochaetota</taxon>
        <taxon>Spirochaetia</taxon>
        <taxon>Spirochaetales</taxon>
        <taxon>Treponemataceae</taxon>
        <taxon>Treponema</taxon>
    </lineage>
</organism>
<reference evidence="7" key="1">
    <citation type="submission" date="2009-12" db="EMBL/GenBank/DDBJ databases">
        <title>Complete sequence of Treponema primitia strain ZAS-2.</title>
        <authorList>
            <person name="Tetu S.G."/>
            <person name="Matson E."/>
            <person name="Ren Q."/>
            <person name="Seshadri R."/>
            <person name="Elbourne L."/>
            <person name="Hassan K.A."/>
            <person name="Durkin A."/>
            <person name="Radune D."/>
            <person name="Mohamoud Y."/>
            <person name="Shay R."/>
            <person name="Jin S."/>
            <person name="Zhang X."/>
            <person name="Lucey K."/>
            <person name="Ballor N.R."/>
            <person name="Ottesen E."/>
            <person name="Rosenthal R."/>
            <person name="Allen A."/>
            <person name="Leadbetter J.R."/>
            <person name="Paulsen I.T."/>
        </authorList>
    </citation>
    <scope>NUCLEOTIDE SEQUENCE [LARGE SCALE GENOMIC DNA]</scope>
    <source>
        <strain evidence="7">ATCC BAA-887 / DSM 12427 / ZAS-2</strain>
    </source>
</reference>
<dbReference type="AlphaFoldDB" id="F5YH17"/>
<feature type="active site" evidence="3">
    <location>
        <position position="178"/>
    </location>
</feature>
<protein>
    <recommendedName>
        <fullName evidence="2 4">Signal peptidase I</fullName>
        <ecNumber evidence="4">3.4.21.89</ecNumber>
    </recommendedName>
</protein>
<dbReference type="GO" id="GO:0006465">
    <property type="term" value="P:signal peptide processing"/>
    <property type="evidence" value="ECO:0007669"/>
    <property type="project" value="InterPro"/>
</dbReference>
<dbReference type="SUPFAM" id="SSF51306">
    <property type="entry name" value="LexA/Signal peptidase"/>
    <property type="match status" value="1"/>
</dbReference>
<feature type="domain" description="Peptidase S26" evidence="5">
    <location>
        <begin position="61"/>
        <end position="340"/>
    </location>
</feature>
<evidence type="ECO:0000256" key="1">
    <source>
        <dbReference type="ARBA" id="ARBA00009370"/>
    </source>
</evidence>
<feature type="active site" evidence="3">
    <location>
        <position position="91"/>
    </location>
</feature>
<dbReference type="EC" id="3.4.21.89" evidence="4"/>
<keyword evidence="4 6" id="KW-0378">Hydrolase</keyword>
<dbReference type="eggNOG" id="COG0681">
    <property type="taxonomic scope" value="Bacteria"/>
</dbReference>
<name>F5YH17_TREPZ</name>
<evidence type="ECO:0000313" key="7">
    <source>
        <dbReference type="Proteomes" id="UP000009223"/>
    </source>
</evidence>
<dbReference type="InterPro" id="IPR019533">
    <property type="entry name" value="Peptidase_S26"/>
</dbReference>
<sequence>MIIGAPSYLVNDGASWYFALYMADNRDFFDQLQVFTEGCLSRRQRKRRIRKEKSRAKNPVLDWIEAFLWAAGVVLLINQYLFQAYQIPSGSMIDTLLIKDRIFVNKIIYGPELLPGVFKLPSPIKPKRNDVIIFENPSYISRGPAFDIAQRIIYMLTLSMVDIDKDESGDPKVHFLIKRAVGMGGDRFITENGELNIRFAGEDRWMPEREYNAGRGLKHKLSRLMDEDAYPALKAAGRAAALMDLGLPVSGELSEAAAGVNKLRYPDYLAHERARLELIRGAYPQENRYRTLLARHTQGWYVPPGRILPLGDNRDNSRDGRYFGPVRESKILGKGSLIYWPFRRIGPIR</sequence>
<dbReference type="GO" id="GO:0004252">
    <property type="term" value="F:serine-type endopeptidase activity"/>
    <property type="evidence" value="ECO:0007669"/>
    <property type="project" value="InterPro"/>
</dbReference>
<proteinExistence type="inferred from homology"/>
<dbReference type="EMBL" id="CP001843">
    <property type="protein sequence ID" value="AEF84469.1"/>
    <property type="molecule type" value="Genomic_DNA"/>
</dbReference>
<keyword evidence="7" id="KW-1185">Reference proteome</keyword>
<comment type="catalytic activity">
    <reaction evidence="4">
        <text>Cleavage of hydrophobic, N-terminal signal or leader sequences from secreted and periplasmic proteins.</text>
        <dbReference type="EC" id="3.4.21.89"/>
    </reaction>
</comment>
<evidence type="ECO:0000256" key="2">
    <source>
        <dbReference type="ARBA" id="ARBA00019232"/>
    </source>
</evidence>
<keyword evidence="4" id="KW-0645">Protease</keyword>
<dbReference type="CDD" id="cd06530">
    <property type="entry name" value="S26_SPase_I"/>
    <property type="match status" value="2"/>
</dbReference>